<dbReference type="Proteomes" id="UP000257144">
    <property type="component" value="Unassembled WGS sequence"/>
</dbReference>
<name>A0A3D8GVB3_9BACI</name>
<comment type="caution">
    <text evidence="7">The sequence shown here is derived from an EMBL/GenBank/DDBJ whole genome shotgun (WGS) entry which is preliminary data.</text>
</comment>
<sequence length="146" mass="16117">MLKKFMAVLFMTTMMMTLLPSMSEAATYHNSAISVAKANMGKRYTWGGINPRTGFDCSGLVKYSFGKAGKALPRTAGEMWGKGTRVYSLKPGDLVFYKTYKSSRPTHVGIYIGNGKFIHAASSKGVSVSYLSNSYWKPRYVGAKRI</sequence>
<organism evidence="7 8">
    <name type="scientific">Neobacillus piezotolerans</name>
    <dbReference type="NCBI Taxonomy" id="2259171"/>
    <lineage>
        <taxon>Bacteria</taxon>
        <taxon>Bacillati</taxon>
        <taxon>Bacillota</taxon>
        <taxon>Bacilli</taxon>
        <taxon>Bacillales</taxon>
        <taxon>Bacillaceae</taxon>
        <taxon>Neobacillus</taxon>
    </lineage>
</organism>
<dbReference type="EMBL" id="QNQT01000001">
    <property type="protein sequence ID" value="RDU38302.1"/>
    <property type="molecule type" value="Genomic_DNA"/>
</dbReference>
<dbReference type="OrthoDB" id="9813368at2"/>
<dbReference type="PANTHER" id="PTHR47053:SF1">
    <property type="entry name" value="MUREIN DD-ENDOPEPTIDASE MEPH-RELATED"/>
    <property type="match status" value="1"/>
</dbReference>
<reference evidence="7 8" key="1">
    <citation type="submission" date="2018-07" db="EMBL/GenBank/DDBJ databases">
        <title>Bacillus sp. YLB-04 draft genome sequence.</title>
        <authorList>
            <person name="Yu L."/>
            <person name="Tang X."/>
        </authorList>
    </citation>
    <scope>NUCLEOTIDE SEQUENCE [LARGE SCALE GENOMIC DNA]</scope>
    <source>
        <strain evidence="7 8">YLB-04</strain>
    </source>
</reference>
<dbReference type="RefSeq" id="WP_115450226.1">
    <property type="nucleotide sequence ID" value="NZ_QNQT01000001.1"/>
</dbReference>
<feature type="chain" id="PRO_5017781442" evidence="5">
    <location>
        <begin position="26"/>
        <end position="146"/>
    </location>
</feature>
<dbReference type="Pfam" id="PF00877">
    <property type="entry name" value="NLPC_P60"/>
    <property type="match status" value="1"/>
</dbReference>
<dbReference type="InterPro" id="IPR000064">
    <property type="entry name" value="NLP_P60_dom"/>
</dbReference>
<gene>
    <name evidence="7" type="ORF">DRW41_01675</name>
</gene>
<dbReference type="InterPro" id="IPR051202">
    <property type="entry name" value="Peptidase_C40"/>
</dbReference>
<evidence type="ECO:0000256" key="4">
    <source>
        <dbReference type="ARBA" id="ARBA00022807"/>
    </source>
</evidence>
<evidence type="ECO:0000313" key="7">
    <source>
        <dbReference type="EMBL" id="RDU38302.1"/>
    </source>
</evidence>
<keyword evidence="3" id="KW-0378">Hydrolase</keyword>
<dbReference type="PROSITE" id="PS51935">
    <property type="entry name" value="NLPC_P60"/>
    <property type="match status" value="1"/>
</dbReference>
<evidence type="ECO:0000256" key="5">
    <source>
        <dbReference type="SAM" id="SignalP"/>
    </source>
</evidence>
<dbReference type="InterPro" id="IPR038765">
    <property type="entry name" value="Papain-like_cys_pep_sf"/>
</dbReference>
<dbReference type="GO" id="GO:0008234">
    <property type="term" value="F:cysteine-type peptidase activity"/>
    <property type="evidence" value="ECO:0007669"/>
    <property type="project" value="UniProtKB-KW"/>
</dbReference>
<dbReference type="GO" id="GO:0006508">
    <property type="term" value="P:proteolysis"/>
    <property type="evidence" value="ECO:0007669"/>
    <property type="project" value="UniProtKB-KW"/>
</dbReference>
<keyword evidence="8" id="KW-1185">Reference proteome</keyword>
<accession>A0A3D8GVB3</accession>
<proteinExistence type="inferred from homology"/>
<evidence type="ECO:0000256" key="1">
    <source>
        <dbReference type="ARBA" id="ARBA00007074"/>
    </source>
</evidence>
<keyword evidence="5" id="KW-0732">Signal</keyword>
<protein>
    <submittedName>
        <fullName evidence="7">NlpC/P60 family protein</fullName>
    </submittedName>
</protein>
<dbReference type="SUPFAM" id="SSF54001">
    <property type="entry name" value="Cysteine proteinases"/>
    <property type="match status" value="1"/>
</dbReference>
<evidence type="ECO:0000259" key="6">
    <source>
        <dbReference type="PROSITE" id="PS51935"/>
    </source>
</evidence>
<dbReference type="Gene3D" id="3.90.1720.10">
    <property type="entry name" value="endopeptidase domain like (from Nostoc punctiforme)"/>
    <property type="match status" value="1"/>
</dbReference>
<keyword evidence="4" id="KW-0788">Thiol protease</keyword>
<keyword evidence="2" id="KW-0645">Protease</keyword>
<comment type="similarity">
    <text evidence="1">Belongs to the peptidase C40 family.</text>
</comment>
<feature type="domain" description="NlpC/P60" evidence="6">
    <location>
        <begin position="26"/>
        <end position="146"/>
    </location>
</feature>
<dbReference type="PANTHER" id="PTHR47053">
    <property type="entry name" value="MUREIN DD-ENDOPEPTIDASE MEPH-RELATED"/>
    <property type="match status" value="1"/>
</dbReference>
<feature type="signal peptide" evidence="5">
    <location>
        <begin position="1"/>
        <end position="25"/>
    </location>
</feature>
<evidence type="ECO:0000313" key="8">
    <source>
        <dbReference type="Proteomes" id="UP000257144"/>
    </source>
</evidence>
<evidence type="ECO:0000256" key="3">
    <source>
        <dbReference type="ARBA" id="ARBA00022801"/>
    </source>
</evidence>
<evidence type="ECO:0000256" key="2">
    <source>
        <dbReference type="ARBA" id="ARBA00022670"/>
    </source>
</evidence>
<dbReference type="AlphaFoldDB" id="A0A3D8GVB3"/>